<evidence type="ECO:0000256" key="2">
    <source>
        <dbReference type="ARBA" id="ARBA00005748"/>
    </source>
</evidence>
<protein>
    <submittedName>
        <fullName evidence="10">Uncharacterized protein</fullName>
    </submittedName>
</protein>
<evidence type="ECO:0000256" key="4">
    <source>
        <dbReference type="ARBA" id="ARBA00022729"/>
    </source>
</evidence>
<evidence type="ECO:0000313" key="10">
    <source>
        <dbReference type="EMBL" id="KAI0525054.1"/>
    </source>
</evidence>
<organism evidence="10 11">
    <name type="scientific">Dendrobium nobile</name>
    <name type="common">Orchid</name>
    <dbReference type="NCBI Taxonomy" id="94219"/>
    <lineage>
        <taxon>Eukaryota</taxon>
        <taxon>Viridiplantae</taxon>
        <taxon>Streptophyta</taxon>
        <taxon>Embryophyta</taxon>
        <taxon>Tracheophyta</taxon>
        <taxon>Spermatophyta</taxon>
        <taxon>Magnoliopsida</taxon>
        <taxon>Liliopsida</taxon>
        <taxon>Asparagales</taxon>
        <taxon>Orchidaceae</taxon>
        <taxon>Epidendroideae</taxon>
        <taxon>Malaxideae</taxon>
        <taxon>Dendrobiinae</taxon>
        <taxon>Dendrobium</taxon>
    </lineage>
</organism>
<evidence type="ECO:0000256" key="7">
    <source>
        <dbReference type="ARBA" id="ARBA00023242"/>
    </source>
</evidence>
<comment type="caution">
    <text evidence="10">The sequence shown here is derived from an EMBL/GenBank/DDBJ whole genome shotgun (WGS) entry which is preliminary data.</text>
</comment>
<comment type="subcellular location">
    <subcellularLocation>
        <location evidence="1">Nucleus inner membrane</location>
        <topology evidence="1">Multi-pass membrane protein</topology>
        <orientation evidence="1">Nucleoplasmic side</orientation>
    </subcellularLocation>
</comment>
<comment type="similarity">
    <text evidence="2">Belongs to the NEMP family.</text>
</comment>
<feature type="transmembrane region" description="Helical" evidence="8">
    <location>
        <begin position="261"/>
        <end position="280"/>
    </location>
</feature>
<keyword evidence="11" id="KW-1185">Reference proteome</keyword>
<reference evidence="10" key="1">
    <citation type="journal article" date="2022" name="Front. Genet.">
        <title>Chromosome-Scale Assembly of the Dendrobium nobile Genome Provides Insights Into the Molecular Mechanism of the Biosynthesis of the Medicinal Active Ingredient of Dendrobium.</title>
        <authorList>
            <person name="Xu Q."/>
            <person name="Niu S.-C."/>
            <person name="Li K.-L."/>
            <person name="Zheng P.-J."/>
            <person name="Zhang X.-J."/>
            <person name="Jia Y."/>
            <person name="Liu Y."/>
            <person name="Niu Y.-X."/>
            <person name="Yu L.-H."/>
            <person name="Chen D.-F."/>
            <person name="Zhang G.-Q."/>
        </authorList>
    </citation>
    <scope>NUCLEOTIDE SEQUENCE</scope>
    <source>
        <tissue evidence="10">Leaf</tissue>
    </source>
</reference>
<evidence type="ECO:0000256" key="3">
    <source>
        <dbReference type="ARBA" id="ARBA00022692"/>
    </source>
</evidence>
<feature type="chain" id="PRO_5035773141" evidence="9">
    <location>
        <begin position="29"/>
        <end position="493"/>
    </location>
</feature>
<evidence type="ECO:0000313" key="11">
    <source>
        <dbReference type="Proteomes" id="UP000829196"/>
    </source>
</evidence>
<keyword evidence="5 8" id="KW-1133">Transmembrane helix</keyword>
<evidence type="ECO:0000256" key="6">
    <source>
        <dbReference type="ARBA" id="ARBA00023136"/>
    </source>
</evidence>
<keyword evidence="6 8" id="KW-0472">Membrane</keyword>
<dbReference type="Pfam" id="PF10225">
    <property type="entry name" value="NEMP"/>
    <property type="match status" value="1"/>
</dbReference>
<feature type="signal peptide" evidence="9">
    <location>
        <begin position="1"/>
        <end position="28"/>
    </location>
</feature>
<keyword evidence="7" id="KW-0539">Nucleus</keyword>
<evidence type="ECO:0000256" key="5">
    <source>
        <dbReference type="ARBA" id="ARBA00022989"/>
    </source>
</evidence>
<feature type="transmembrane region" description="Helical" evidence="8">
    <location>
        <begin position="472"/>
        <end position="489"/>
    </location>
</feature>
<dbReference type="InterPro" id="IPR019358">
    <property type="entry name" value="NEMP_fam"/>
</dbReference>
<evidence type="ECO:0000256" key="1">
    <source>
        <dbReference type="ARBA" id="ARBA00004575"/>
    </source>
</evidence>
<feature type="transmembrane region" description="Helical" evidence="8">
    <location>
        <begin position="189"/>
        <end position="208"/>
    </location>
</feature>
<keyword evidence="4 9" id="KW-0732">Signal</keyword>
<dbReference type="GO" id="GO:0005637">
    <property type="term" value="C:nuclear inner membrane"/>
    <property type="evidence" value="ECO:0007669"/>
    <property type="project" value="UniProtKB-SubCell"/>
</dbReference>
<dbReference type="EMBL" id="JAGYWB010000004">
    <property type="protein sequence ID" value="KAI0525054.1"/>
    <property type="molecule type" value="Genomic_DNA"/>
</dbReference>
<dbReference type="OrthoDB" id="1890267at2759"/>
<name>A0A8T3C2X6_DENNO</name>
<evidence type="ECO:0000256" key="8">
    <source>
        <dbReference type="SAM" id="Phobius"/>
    </source>
</evidence>
<accession>A0A8T3C2X6</accession>
<dbReference type="PANTHER" id="PTHR31587:SF4">
    <property type="entry name" value="TRANSMEMBRANE PROTEIN (DUF2215)"/>
    <property type="match status" value="1"/>
</dbReference>
<dbReference type="AlphaFoldDB" id="A0A8T3C2X6"/>
<dbReference type="PANTHER" id="PTHR31587">
    <property type="entry name" value="TRANSMEMBRANE PROTEIN (DUF2215)"/>
    <property type="match status" value="1"/>
</dbReference>
<keyword evidence="3 8" id="KW-0812">Transmembrane</keyword>
<dbReference type="Proteomes" id="UP000829196">
    <property type="component" value="Unassembled WGS sequence"/>
</dbReference>
<gene>
    <name evidence="10" type="ORF">KFK09_004444</name>
</gene>
<feature type="transmembrane region" description="Helical" evidence="8">
    <location>
        <begin position="220"/>
        <end position="241"/>
    </location>
</feature>
<feature type="transmembrane region" description="Helical" evidence="8">
    <location>
        <begin position="292"/>
        <end position="314"/>
    </location>
</feature>
<evidence type="ECO:0000256" key="9">
    <source>
        <dbReference type="SAM" id="SignalP"/>
    </source>
</evidence>
<sequence>MQIATTIHHSAPCIVVLFFICLPKLSSADEIVVDSHPSLLRLSPGRPVENSPGTRTGAVVTCNRVHLRGLSRIRDLDKFFHALRITASVSQGDGLFRIQTVELCFHRNASLGIGMCPVGHWRKVTNKGLFVRSISPFEDWILDVRVLPDPSRVVEVTSELEFLPHRVVFLVLGFSIMLMADYLSESITFYYGSAMTIGIILVILMVLYQGMKLLPTGRKSSLAVVMYSSIVGVAASLLHHISVLLRAALVEIGIYEDMHKPLGILLLVCLILAGAWFGYWGVRKLVLTDEGLVDTDVAFFVKWAALIFAGIMILQSSLDVSLAAQALVISIITSAVSRTHRKLNFSNRLFRMIFKFVYTIFTTIQFPNPTKYKRWFQEFSSATPAHNNSTNIGMRRPNITFEGDNYYSTFHRTPERKIFNKDEWETFTRAETRKALRELVSSPDFSRWAANNAERITLTPPPDARRIKKCRLFGWWSYVLFGTTFFLLLKAAF</sequence>
<proteinExistence type="inferred from homology"/>